<protein>
    <submittedName>
        <fullName evidence="1">Uncharacterized protein</fullName>
    </submittedName>
</protein>
<comment type="caution">
    <text evidence="1">The sequence shown here is derived from an EMBL/GenBank/DDBJ whole genome shotgun (WGS) entry which is preliminary data.</text>
</comment>
<evidence type="ECO:0000313" key="2">
    <source>
        <dbReference type="Proteomes" id="UP001157502"/>
    </source>
</evidence>
<sequence length="101" mass="10696">MDSPGISRRPRQAGPQPATRHNVIRLTKAPRPPPTQPAGQTAVPSEVDACVGGCVSGDSSLGDLLVQLNHCSGSVTSWLVMRLGCIREEGEEETESCCQAR</sequence>
<dbReference type="EMBL" id="CM055738">
    <property type="protein sequence ID" value="KAJ8004561.1"/>
    <property type="molecule type" value="Genomic_DNA"/>
</dbReference>
<keyword evidence="2" id="KW-1185">Reference proteome</keyword>
<accession>A0ACC2GLM0</accession>
<dbReference type="Proteomes" id="UP001157502">
    <property type="component" value="Chromosome 11"/>
</dbReference>
<reference evidence="1" key="1">
    <citation type="submission" date="2021-05" db="EMBL/GenBank/DDBJ databases">
        <authorList>
            <person name="Pan Q."/>
            <person name="Jouanno E."/>
            <person name="Zahm M."/>
            <person name="Klopp C."/>
            <person name="Cabau C."/>
            <person name="Louis A."/>
            <person name="Berthelot C."/>
            <person name="Parey E."/>
            <person name="Roest Crollius H."/>
            <person name="Montfort J."/>
            <person name="Robinson-Rechavi M."/>
            <person name="Bouchez O."/>
            <person name="Lampietro C."/>
            <person name="Lopez Roques C."/>
            <person name="Donnadieu C."/>
            <person name="Postlethwait J."/>
            <person name="Bobe J."/>
            <person name="Dillon D."/>
            <person name="Chandos A."/>
            <person name="von Hippel F."/>
            <person name="Guiguen Y."/>
        </authorList>
    </citation>
    <scope>NUCLEOTIDE SEQUENCE</scope>
    <source>
        <strain evidence="1">YG-Jan2019</strain>
    </source>
</reference>
<evidence type="ECO:0000313" key="1">
    <source>
        <dbReference type="EMBL" id="KAJ8004561.1"/>
    </source>
</evidence>
<proteinExistence type="predicted"/>
<gene>
    <name evidence="1" type="ORF">DPEC_G00137560</name>
</gene>
<name>A0ACC2GLM0_DALPE</name>
<organism evidence="1 2">
    <name type="scientific">Dallia pectoralis</name>
    <name type="common">Alaska blackfish</name>
    <dbReference type="NCBI Taxonomy" id="75939"/>
    <lineage>
        <taxon>Eukaryota</taxon>
        <taxon>Metazoa</taxon>
        <taxon>Chordata</taxon>
        <taxon>Craniata</taxon>
        <taxon>Vertebrata</taxon>
        <taxon>Euteleostomi</taxon>
        <taxon>Actinopterygii</taxon>
        <taxon>Neopterygii</taxon>
        <taxon>Teleostei</taxon>
        <taxon>Protacanthopterygii</taxon>
        <taxon>Esociformes</taxon>
        <taxon>Umbridae</taxon>
        <taxon>Dallia</taxon>
    </lineage>
</organism>